<evidence type="ECO:0000256" key="2">
    <source>
        <dbReference type="SAM" id="SignalP"/>
    </source>
</evidence>
<dbReference type="RefSeq" id="WP_207327670.1">
    <property type="nucleotide sequence ID" value="NZ_JAFMYW010000001.1"/>
</dbReference>
<feature type="signal peptide" evidence="2">
    <location>
        <begin position="1"/>
        <end position="25"/>
    </location>
</feature>
<dbReference type="InterPro" id="IPR050300">
    <property type="entry name" value="GDXG_lipolytic_enzyme"/>
</dbReference>
<feature type="domain" description="BD-FAE-like" evidence="3">
    <location>
        <begin position="53"/>
        <end position="247"/>
    </location>
</feature>
<keyword evidence="1 4" id="KW-0378">Hydrolase</keyword>
<dbReference type="PANTHER" id="PTHR48081:SF33">
    <property type="entry name" value="KYNURENINE FORMAMIDASE"/>
    <property type="match status" value="1"/>
</dbReference>
<keyword evidence="5" id="KW-1185">Reference proteome</keyword>
<feature type="chain" id="PRO_5045599098" evidence="2">
    <location>
        <begin position="26"/>
        <end position="312"/>
    </location>
</feature>
<dbReference type="Pfam" id="PF20434">
    <property type="entry name" value="BD-FAE"/>
    <property type="match status" value="1"/>
</dbReference>
<gene>
    <name evidence="4" type="ORF">J2I46_04190</name>
</gene>
<dbReference type="Gene3D" id="3.40.50.1820">
    <property type="entry name" value="alpha/beta hydrolase"/>
    <property type="match status" value="1"/>
</dbReference>
<evidence type="ECO:0000313" key="4">
    <source>
        <dbReference type="EMBL" id="MBO0947767.1"/>
    </source>
</evidence>
<reference evidence="4 5" key="1">
    <citation type="submission" date="2021-03" db="EMBL/GenBank/DDBJ databases">
        <title>Fibrella sp. HMF5405 genome sequencing and assembly.</title>
        <authorList>
            <person name="Kang H."/>
            <person name="Kim H."/>
            <person name="Bae S."/>
            <person name="Joh K."/>
        </authorList>
    </citation>
    <scope>NUCLEOTIDE SEQUENCE [LARGE SCALE GENOMIC DNA]</scope>
    <source>
        <strain evidence="4 5">HMF5405</strain>
    </source>
</reference>
<accession>A0ABS3JCQ1</accession>
<comment type="caution">
    <text evidence="4">The sequence shown here is derived from an EMBL/GenBank/DDBJ whole genome shotgun (WGS) entry which is preliminary data.</text>
</comment>
<organism evidence="4 5">
    <name type="scientific">Fibrella forsythiae</name>
    <dbReference type="NCBI Taxonomy" id="2817061"/>
    <lineage>
        <taxon>Bacteria</taxon>
        <taxon>Pseudomonadati</taxon>
        <taxon>Bacteroidota</taxon>
        <taxon>Cytophagia</taxon>
        <taxon>Cytophagales</taxon>
        <taxon>Spirosomataceae</taxon>
        <taxon>Fibrella</taxon>
    </lineage>
</organism>
<evidence type="ECO:0000256" key="1">
    <source>
        <dbReference type="ARBA" id="ARBA00022801"/>
    </source>
</evidence>
<dbReference type="SUPFAM" id="SSF53474">
    <property type="entry name" value="alpha/beta-Hydrolases"/>
    <property type="match status" value="1"/>
</dbReference>
<name>A0ABS3JCQ1_9BACT</name>
<dbReference type="InterPro" id="IPR049492">
    <property type="entry name" value="BD-FAE-like_dom"/>
</dbReference>
<proteinExistence type="predicted"/>
<dbReference type="InterPro" id="IPR029058">
    <property type="entry name" value="AB_hydrolase_fold"/>
</dbReference>
<sequence length="312" mass="34167">MPRHALRPLCLFLFLSTLLSINSSGISITSERIRNIPYKVQTAPGFSAEKNVLDVYRPNRKADKPFPVVVFIHGGNWNSGSKNIYWFIGRRLAKQGVVAVIISYRLSPAVQVPAMADDCAQAVAWTSQHIAEYGGDPNRIYVMGHSAGGGLAALLATNDALFANVGLMKNPVKGAILDDPAGINMYDYLKKMEFPGDKQYLTSFGTAPDGWRAMSPLFQVKADTPPMLLYTGEKTYPSIISGTKALHDKLQSLGINSRYTVIPGKEHVPMVKQLFWKRNIIYREAIAFMASGPLLGLTGAQTARCSPGMGMR</sequence>
<dbReference type="EMBL" id="JAFMYW010000001">
    <property type="protein sequence ID" value="MBO0947767.1"/>
    <property type="molecule type" value="Genomic_DNA"/>
</dbReference>
<dbReference type="PANTHER" id="PTHR48081">
    <property type="entry name" value="AB HYDROLASE SUPERFAMILY PROTEIN C4A8.06C"/>
    <property type="match status" value="1"/>
</dbReference>
<evidence type="ECO:0000259" key="3">
    <source>
        <dbReference type="Pfam" id="PF20434"/>
    </source>
</evidence>
<evidence type="ECO:0000313" key="5">
    <source>
        <dbReference type="Proteomes" id="UP000664628"/>
    </source>
</evidence>
<dbReference type="Proteomes" id="UP000664628">
    <property type="component" value="Unassembled WGS sequence"/>
</dbReference>
<keyword evidence="2" id="KW-0732">Signal</keyword>
<protein>
    <submittedName>
        <fullName evidence="4">Alpha/beta hydrolase</fullName>
    </submittedName>
</protein>
<dbReference type="GO" id="GO:0016787">
    <property type="term" value="F:hydrolase activity"/>
    <property type="evidence" value="ECO:0007669"/>
    <property type="project" value="UniProtKB-KW"/>
</dbReference>